<protein>
    <recommendedName>
        <fullName evidence="2">AB hydrolase-1 domain-containing protein</fullName>
    </recommendedName>
</protein>
<dbReference type="Gene3D" id="3.40.50.1820">
    <property type="entry name" value="alpha/beta hydrolase"/>
    <property type="match status" value="1"/>
</dbReference>
<dbReference type="GO" id="GO:0005739">
    <property type="term" value="C:mitochondrion"/>
    <property type="evidence" value="ECO:0007669"/>
    <property type="project" value="TreeGrafter"/>
</dbReference>
<dbReference type="AlphaFoldDB" id="A0A8S1GLZ4"/>
<dbReference type="InterPro" id="IPR029058">
    <property type="entry name" value="AB_hydrolase_fold"/>
</dbReference>
<comment type="caution">
    <text evidence="3">The sequence shown here is derived from an EMBL/GenBank/DDBJ whole genome shotgun (WGS) entry which is preliminary data.</text>
</comment>
<dbReference type="PRINTS" id="PR00111">
    <property type="entry name" value="ABHYDROLASE"/>
</dbReference>
<dbReference type="PANTHER" id="PTHR42886">
    <property type="entry name" value="RE40534P-RELATED"/>
    <property type="match status" value="1"/>
</dbReference>
<dbReference type="Proteomes" id="UP000835052">
    <property type="component" value="Unassembled WGS sequence"/>
</dbReference>
<reference evidence="3" key="1">
    <citation type="submission" date="2020-10" db="EMBL/GenBank/DDBJ databases">
        <authorList>
            <person name="Kikuchi T."/>
        </authorList>
    </citation>
    <scope>NUCLEOTIDE SEQUENCE</scope>
    <source>
        <strain evidence="3">NKZ352</strain>
    </source>
</reference>
<dbReference type="InterPro" id="IPR000073">
    <property type="entry name" value="AB_hydrolase_1"/>
</dbReference>
<dbReference type="EMBL" id="CAJGYM010000001">
    <property type="protein sequence ID" value="CAD6184165.1"/>
    <property type="molecule type" value="Genomic_DNA"/>
</dbReference>
<organism evidence="3 4">
    <name type="scientific">Caenorhabditis auriculariae</name>
    <dbReference type="NCBI Taxonomy" id="2777116"/>
    <lineage>
        <taxon>Eukaryota</taxon>
        <taxon>Metazoa</taxon>
        <taxon>Ecdysozoa</taxon>
        <taxon>Nematoda</taxon>
        <taxon>Chromadorea</taxon>
        <taxon>Rhabditida</taxon>
        <taxon>Rhabditina</taxon>
        <taxon>Rhabditomorpha</taxon>
        <taxon>Rhabditoidea</taxon>
        <taxon>Rhabditidae</taxon>
        <taxon>Peloderinae</taxon>
        <taxon>Caenorhabditis</taxon>
    </lineage>
</organism>
<dbReference type="GO" id="GO:0055088">
    <property type="term" value="P:lipid homeostasis"/>
    <property type="evidence" value="ECO:0007669"/>
    <property type="project" value="TreeGrafter"/>
</dbReference>
<dbReference type="SUPFAM" id="SSF53474">
    <property type="entry name" value="alpha/beta-Hydrolases"/>
    <property type="match status" value="1"/>
</dbReference>
<dbReference type="OrthoDB" id="7457040at2759"/>
<accession>A0A8S1GLZ4</accession>
<dbReference type="PANTHER" id="PTHR42886:SF29">
    <property type="entry name" value="PUMMELIG, ISOFORM A"/>
    <property type="match status" value="1"/>
</dbReference>
<evidence type="ECO:0000256" key="1">
    <source>
        <dbReference type="ARBA" id="ARBA00038097"/>
    </source>
</evidence>
<evidence type="ECO:0000313" key="3">
    <source>
        <dbReference type="EMBL" id="CAD6184165.1"/>
    </source>
</evidence>
<evidence type="ECO:0000259" key="2">
    <source>
        <dbReference type="Pfam" id="PF00561"/>
    </source>
</evidence>
<dbReference type="Pfam" id="PF00561">
    <property type="entry name" value="Abhydrolase_1"/>
    <property type="match status" value="1"/>
</dbReference>
<dbReference type="GO" id="GO:0006654">
    <property type="term" value="P:phosphatidic acid biosynthetic process"/>
    <property type="evidence" value="ECO:0007669"/>
    <property type="project" value="TreeGrafter"/>
</dbReference>
<dbReference type="GO" id="GO:0042171">
    <property type="term" value="F:lysophosphatidic acid acyltransferase activity"/>
    <property type="evidence" value="ECO:0007669"/>
    <property type="project" value="TreeGrafter"/>
</dbReference>
<name>A0A8S1GLZ4_9PELO</name>
<dbReference type="GO" id="GO:0052689">
    <property type="term" value="F:carboxylic ester hydrolase activity"/>
    <property type="evidence" value="ECO:0007669"/>
    <property type="project" value="TreeGrafter"/>
</dbReference>
<sequence length="340" mass="38150">MAAASPNSEDGKLAYIEKRILETHGVKYDSTFIPIRFKNSEIYTVHVKPEEDLVSPEPIVLIQGFGAGVAWWCANLQPLARNHTVYAFDLLGFGRSSRPSFSSDASVAELQMVESIEDWRKAVGIEKMTIVAHSFGAYLASSYALEHPTRVRHLVLVEPWGFAEKVEPTEKQIKPYDWMMFLGGLISYFNPLASVRLLGPYAPSIMRKIRPDLLTRYPSKNSDDIYKYIYLTNSSEPTGESAFMAMSIPSGWAKRPMIRRFNGIDPTVDVTFVYGSKSFVEPGPAFDIQSQRNGYVDIQMIRCGGHHVYADEAAEFNKVVLEVIDGNRCNDTDSSDTYCA</sequence>
<evidence type="ECO:0000313" key="4">
    <source>
        <dbReference type="Proteomes" id="UP000835052"/>
    </source>
</evidence>
<comment type="similarity">
    <text evidence="1">Belongs to the peptidase S33 family. ABHD4/ABHD5 subfamily.</text>
</comment>
<feature type="domain" description="AB hydrolase-1" evidence="2">
    <location>
        <begin position="58"/>
        <end position="165"/>
    </location>
</feature>
<gene>
    <name evidence="3" type="ORF">CAUJ_LOCUS84</name>
</gene>
<keyword evidence="4" id="KW-1185">Reference proteome</keyword>
<proteinExistence type="inferred from homology"/>
<dbReference type="GO" id="GO:0005811">
    <property type="term" value="C:lipid droplet"/>
    <property type="evidence" value="ECO:0007669"/>
    <property type="project" value="TreeGrafter"/>
</dbReference>